<name>A0A9N8DNP3_9STRA</name>
<evidence type="ECO:0000313" key="2">
    <source>
        <dbReference type="Proteomes" id="UP001153069"/>
    </source>
</evidence>
<comment type="caution">
    <text evidence="1">The sequence shown here is derived from an EMBL/GenBank/DDBJ whole genome shotgun (WGS) entry which is preliminary data.</text>
</comment>
<dbReference type="EMBL" id="CAICTM010000248">
    <property type="protein sequence ID" value="CAB9505957.1"/>
    <property type="molecule type" value="Genomic_DNA"/>
</dbReference>
<gene>
    <name evidence="1" type="ORF">SEMRO_249_G098640.1</name>
</gene>
<keyword evidence="2" id="KW-1185">Reference proteome</keyword>
<dbReference type="AlphaFoldDB" id="A0A9N8DNP3"/>
<reference evidence="1" key="1">
    <citation type="submission" date="2020-06" db="EMBL/GenBank/DDBJ databases">
        <authorList>
            <consortium name="Plant Systems Biology data submission"/>
        </authorList>
    </citation>
    <scope>NUCLEOTIDE SEQUENCE</scope>
    <source>
        <strain evidence="1">D6</strain>
    </source>
</reference>
<evidence type="ECO:0000313" key="1">
    <source>
        <dbReference type="EMBL" id="CAB9505957.1"/>
    </source>
</evidence>
<protein>
    <submittedName>
        <fullName evidence="1">Uncharacterized protein</fullName>
    </submittedName>
</protein>
<sequence length="475" mass="52665">MDDKNTRSITVKQDDQSDWLIVLVLKHGWMSEDDAQKATTEELKKCVFSRVEKLQGNQNRIYEWEMSVKNSTGLQKFFVETCIGQPFNHEDRNEHFYPDVYRLCRHILDTIHDFKRNGEQPDPSSVFASMQDRGHLNQDNQAAGMHPIAVLLIEAELNPQFTDILKPSKLFTLCYDMMQSKKPGSNIAHPSQLPDEFMRAAYDRLMACGNATFARKASAHLYEVCSKAENRNKILPPDGYRSGSAPGPVRPRRLIDGSTGTVIAEVFRDTNNQRFAPKMRCVAVTQIDARRTVATMDEEEAAIMAMLVAVLSLQVANAANQRGHVPVPVPHASTNKVANPNIAAKPLAEHKTRGPHRTDHHHQFACLAGPCVIPLLVTDGAAAVVRRPNGYLLVVAVENPSLAANPLGGHKTKPGLCVILLLVNDSAKEAAVGTPGLALRGHSNVNMIMIPCPVTYSAEVRSEAESHRRKKKKER</sequence>
<dbReference type="Proteomes" id="UP001153069">
    <property type="component" value="Unassembled WGS sequence"/>
</dbReference>
<proteinExistence type="predicted"/>
<accession>A0A9N8DNP3</accession>
<organism evidence="1 2">
    <name type="scientific">Seminavis robusta</name>
    <dbReference type="NCBI Taxonomy" id="568900"/>
    <lineage>
        <taxon>Eukaryota</taxon>
        <taxon>Sar</taxon>
        <taxon>Stramenopiles</taxon>
        <taxon>Ochrophyta</taxon>
        <taxon>Bacillariophyta</taxon>
        <taxon>Bacillariophyceae</taxon>
        <taxon>Bacillariophycidae</taxon>
        <taxon>Naviculales</taxon>
        <taxon>Naviculaceae</taxon>
        <taxon>Seminavis</taxon>
    </lineage>
</organism>